<name>A0ACB8TWY6_9APHY</name>
<protein>
    <submittedName>
        <fullName evidence="1">Uncharacterized protein</fullName>
    </submittedName>
</protein>
<organism evidence="1 2">
    <name type="scientific">Irpex rosettiformis</name>
    <dbReference type="NCBI Taxonomy" id="378272"/>
    <lineage>
        <taxon>Eukaryota</taxon>
        <taxon>Fungi</taxon>
        <taxon>Dikarya</taxon>
        <taxon>Basidiomycota</taxon>
        <taxon>Agaricomycotina</taxon>
        <taxon>Agaricomycetes</taxon>
        <taxon>Polyporales</taxon>
        <taxon>Irpicaceae</taxon>
        <taxon>Irpex</taxon>
    </lineage>
</organism>
<reference evidence="1" key="1">
    <citation type="journal article" date="2021" name="Environ. Microbiol.">
        <title>Gene family expansions and transcriptome signatures uncover fungal adaptations to wood decay.</title>
        <authorList>
            <person name="Hage H."/>
            <person name="Miyauchi S."/>
            <person name="Viragh M."/>
            <person name="Drula E."/>
            <person name="Min B."/>
            <person name="Chaduli D."/>
            <person name="Navarro D."/>
            <person name="Favel A."/>
            <person name="Norest M."/>
            <person name="Lesage-Meessen L."/>
            <person name="Balint B."/>
            <person name="Merenyi Z."/>
            <person name="de Eugenio L."/>
            <person name="Morin E."/>
            <person name="Martinez A.T."/>
            <person name="Baldrian P."/>
            <person name="Stursova M."/>
            <person name="Martinez M.J."/>
            <person name="Novotny C."/>
            <person name="Magnuson J.K."/>
            <person name="Spatafora J.W."/>
            <person name="Maurice S."/>
            <person name="Pangilinan J."/>
            <person name="Andreopoulos W."/>
            <person name="LaButti K."/>
            <person name="Hundley H."/>
            <person name="Na H."/>
            <person name="Kuo A."/>
            <person name="Barry K."/>
            <person name="Lipzen A."/>
            <person name="Henrissat B."/>
            <person name="Riley R."/>
            <person name="Ahrendt S."/>
            <person name="Nagy L.G."/>
            <person name="Grigoriev I.V."/>
            <person name="Martin F."/>
            <person name="Rosso M.N."/>
        </authorList>
    </citation>
    <scope>NUCLEOTIDE SEQUENCE</scope>
    <source>
        <strain evidence="1">CBS 384.51</strain>
    </source>
</reference>
<evidence type="ECO:0000313" key="2">
    <source>
        <dbReference type="Proteomes" id="UP001055072"/>
    </source>
</evidence>
<gene>
    <name evidence="1" type="ORF">BDY19DRAFT_995753</name>
</gene>
<comment type="caution">
    <text evidence="1">The sequence shown here is derived from an EMBL/GenBank/DDBJ whole genome shotgun (WGS) entry which is preliminary data.</text>
</comment>
<dbReference type="Proteomes" id="UP001055072">
    <property type="component" value="Unassembled WGS sequence"/>
</dbReference>
<proteinExistence type="predicted"/>
<sequence length="224" mass="24670">MSPHSQLFVHEPSPHRISPTAPIPRFAHPILISPSPTPRPASIPSGQPSNDAGGSLPHPHSIITSALLPSTSRQDASQSPAPLSSKDDVPTVTRARLSIHSGYPTYVSPTSDGKYICNICPVERNTRVFKRETDYKRHMGSHFPESRVSFICCGAPVEMSNDPLYREKLGEDPVVRTFYGQQMVGGCGQLLSRKDALKRHLELSSHCMGDPTGYWYSRKGNERV</sequence>
<dbReference type="EMBL" id="MU274923">
    <property type="protein sequence ID" value="KAI0086456.1"/>
    <property type="molecule type" value="Genomic_DNA"/>
</dbReference>
<accession>A0ACB8TWY6</accession>
<evidence type="ECO:0000313" key="1">
    <source>
        <dbReference type="EMBL" id="KAI0086456.1"/>
    </source>
</evidence>
<keyword evidence="2" id="KW-1185">Reference proteome</keyword>